<proteinExistence type="predicted"/>
<dbReference type="STRING" id="81824.A9UUA3"/>
<dbReference type="GO" id="GO:0005938">
    <property type="term" value="C:cell cortex"/>
    <property type="evidence" value="ECO:0000318"/>
    <property type="project" value="GO_Central"/>
</dbReference>
<evidence type="ECO:0000256" key="5">
    <source>
        <dbReference type="SAM" id="MobiDB-lite"/>
    </source>
</evidence>
<keyword evidence="7" id="KW-1185">Reference proteome</keyword>
<keyword evidence="3" id="KW-0677">Repeat</keyword>
<protein>
    <recommendedName>
        <fullName evidence="8">TPR-like protein</fullName>
    </recommendedName>
</protein>
<dbReference type="GeneID" id="5889170"/>
<keyword evidence="2" id="KW-0963">Cytoplasm</keyword>
<dbReference type="EMBL" id="CH991545">
    <property type="protein sequence ID" value="EDQ91388.1"/>
    <property type="molecule type" value="Genomic_DNA"/>
</dbReference>
<feature type="region of interest" description="Disordered" evidence="5">
    <location>
        <begin position="1"/>
        <end position="39"/>
    </location>
</feature>
<reference evidence="6 7" key="1">
    <citation type="journal article" date="2008" name="Nature">
        <title>The genome of the choanoflagellate Monosiga brevicollis and the origin of metazoans.</title>
        <authorList>
            <consortium name="JGI Sequencing"/>
            <person name="King N."/>
            <person name="Westbrook M.J."/>
            <person name="Young S.L."/>
            <person name="Kuo A."/>
            <person name="Abedin M."/>
            <person name="Chapman J."/>
            <person name="Fairclough S."/>
            <person name="Hellsten U."/>
            <person name="Isogai Y."/>
            <person name="Letunic I."/>
            <person name="Marr M."/>
            <person name="Pincus D."/>
            <person name="Putnam N."/>
            <person name="Rokas A."/>
            <person name="Wright K.J."/>
            <person name="Zuzow R."/>
            <person name="Dirks W."/>
            <person name="Good M."/>
            <person name="Goodstein D."/>
            <person name="Lemons D."/>
            <person name="Li W."/>
            <person name="Lyons J.B."/>
            <person name="Morris A."/>
            <person name="Nichols S."/>
            <person name="Richter D.J."/>
            <person name="Salamov A."/>
            <person name="Bork P."/>
            <person name="Lim W.A."/>
            <person name="Manning G."/>
            <person name="Miller W.T."/>
            <person name="McGinnis W."/>
            <person name="Shapiro H."/>
            <person name="Tjian R."/>
            <person name="Grigoriev I.V."/>
            <person name="Rokhsar D."/>
        </authorList>
    </citation>
    <scope>NUCLEOTIDE SEQUENCE [LARGE SCALE GENOMIC DNA]</scope>
    <source>
        <strain evidence="7">MX1 / ATCC 50154</strain>
    </source>
</reference>
<feature type="region of interest" description="Disordered" evidence="5">
    <location>
        <begin position="877"/>
        <end position="898"/>
    </location>
</feature>
<name>A9UUA3_MONBE</name>
<comment type="subcellular location">
    <subcellularLocation>
        <location evidence="1">Cytoplasm</location>
    </subcellularLocation>
</comment>
<feature type="region of interest" description="Disordered" evidence="5">
    <location>
        <begin position="581"/>
        <end position="675"/>
    </location>
</feature>
<dbReference type="Proteomes" id="UP000001357">
    <property type="component" value="Unassembled WGS sequence"/>
</dbReference>
<dbReference type="GO" id="GO:0001965">
    <property type="term" value="F:G-protein alpha-subunit binding"/>
    <property type="evidence" value="ECO:0000318"/>
    <property type="project" value="GO_Central"/>
</dbReference>
<dbReference type="InterPro" id="IPR011990">
    <property type="entry name" value="TPR-like_helical_dom_sf"/>
</dbReference>
<feature type="region of interest" description="Disordered" evidence="5">
    <location>
        <begin position="829"/>
        <end position="859"/>
    </location>
</feature>
<dbReference type="PANTHER" id="PTHR45954:SF1">
    <property type="entry name" value="LD33695P"/>
    <property type="match status" value="1"/>
</dbReference>
<organism evidence="6 7">
    <name type="scientific">Monosiga brevicollis</name>
    <name type="common">Choanoflagellate</name>
    <dbReference type="NCBI Taxonomy" id="81824"/>
    <lineage>
        <taxon>Eukaryota</taxon>
        <taxon>Choanoflagellata</taxon>
        <taxon>Craspedida</taxon>
        <taxon>Salpingoecidae</taxon>
        <taxon>Monosiga</taxon>
    </lineage>
</organism>
<dbReference type="GO" id="GO:0005092">
    <property type="term" value="F:GDP-dissociation inhibitor activity"/>
    <property type="evidence" value="ECO:0000318"/>
    <property type="project" value="GO_Central"/>
</dbReference>
<evidence type="ECO:0000256" key="4">
    <source>
        <dbReference type="PROSITE-ProRule" id="PRU00339"/>
    </source>
</evidence>
<keyword evidence="4" id="KW-0802">TPR repeat</keyword>
<evidence type="ECO:0000313" key="6">
    <source>
        <dbReference type="EMBL" id="EDQ91388.1"/>
    </source>
</evidence>
<dbReference type="Pfam" id="PF13424">
    <property type="entry name" value="TPR_12"/>
    <property type="match status" value="1"/>
</dbReference>
<feature type="compositionally biased region" description="Polar residues" evidence="5">
    <location>
        <begin position="879"/>
        <end position="893"/>
    </location>
</feature>
<dbReference type="Gene3D" id="1.25.40.10">
    <property type="entry name" value="Tetratricopeptide repeat domain"/>
    <property type="match status" value="1"/>
</dbReference>
<dbReference type="InParanoid" id="A9UUA3"/>
<accession>A9UUA3</accession>
<sequence>MGRKNGSFDFEAAPTAAPPSGGAGDTVDAHSGHFMGRRQGSANLNAALEDKASPHAAGTVAESSQPRTAIAGRKGIYGGIFKSAAQMERDRQRDAREQHPDSGHVSVAVAAHNGANPKRPMPGALSDKERDQRFVALAIVGRRHLRRRQFHQAIPYFRAALQYARTVDARRRLPCYRYLGKCYVAVRQFPNAIKAHERELALAQEVEDAALTARGYGNIGHAFRANRQFNDAITRFEKQLALSEMIHDRPGRVAATENLARSYQEVAAAWLAKGNKKLAQLLSDVPHPSFLPNSSQDYFAKAINYYRVCLRLCSHRRHRNIVMQGRAYGGLGVVYEQLDEYTKAIQAYQHRLKLAEKCNDRAAEGRAWCNMGNAYHALHQDDRAIECYLTDLRIAEDLGDAMSQAITCSNLGHLHKTLGHIEETVAYFERHIAIVSSLNNREGLVYGLLNQGKVLETIGRFDDAVAVFKQLANLAEDMQQDEVMSTALAAIGRVQKKQSQGVHISPRDAVMALMVDAEGETFHPLAKRYAKRICVSDFSLRQAPVGLRGRSNSIAQQTHQLELLASYEDDTNSAAKAKATTLGETNVDAPGQASPSPTSAPSARPGPFARSPKDGAAARPSPFARGSPRPLSASDEAPARPGPFGRKPEAAADATSRPAPFGRGSTSSEASRPESVVVDIDADSPSSGAADLVPTAALGASAESADVDLESPVRRRSQTSGLNLAARLRRRVSNLFVRRDGADLFVPTEARGGVGDDDQFGFDVGNDDEFGFVEAPIDLNALQLMLASLPKKSEGQARSAVDETDLDAIDDFQVNESLDEQDISAQGFEETARSAPFSGSQPDDDAFDHYDGAHEDDEDHVMRGQRLLDAIAQLDDSFGGSSTRASSEQSTRQQRVDNRVSELFDGFGDEEAC</sequence>
<evidence type="ECO:0008006" key="8">
    <source>
        <dbReference type="Google" id="ProtNLM"/>
    </source>
</evidence>
<feature type="compositionally biased region" description="Low complexity" evidence="5">
    <location>
        <begin position="589"/>
        <end position="607"/>
    </location>
</feature>
<feature type="repeat" description="TPR" evidence="4">
    <location>
        <begin position="213"/>
        <end position="246"/>
    </location>
</feature>
<dbReference type="AlphaFoldDB" id="A9UUA3"/>
<dbReference type="OMA" id="WTEHEAN"/>
<dbReference type="KEGG" id="mbr:MONBRDRAFT_6574"/>
<dbReference type="PROSITE" id="PS50005">
    <property type="entry name" value="TPR"/>
    <property type="match status" value="2"/>
</dbReference>
<evidence type="ECO:0000256" key="3">
    <source>
        <dbReference type="ARBA" id="ARBA00022737"/>
    </source>
</evidence>
<dbReference type="InterPro" id="IPR052386">
    <property type="entry name" value="GPSM"/>
</dbReference>
<evidence type="ECO:0000313" key="7">
    <source>
        <dbReference type="Proteomes" id="UP000001357"/>
    </source>
</evidence>
<dbReference type="PANTHER" id="PTHR45954">
    <property type="entry name" value="LD33695P"/>
    <property type="match status" value="1"/>
</dbReference>
<gene>
    <name evidence="6" type="ORF">MONBRDRAFT_6574</name>
</gene>
<feature type="repeat" description="TPR" evidence="4">
    <location>
        <begin position="325"/>
        <end position="358"/>
    </location>
</feature>
<dbReference type="eggNOG" id="KOG1130">
    <property type="taxonomic scope" value="Eukaryota"/>
</dbReference>
<dbReference type="GO" id="GO:0000132">
    <property type="term" value="P:establishment of mitotic spindle orientation"/>
    <property type="evidence" value="ECO:0000318"/>
    <property type="project" value="GO_Central"/>
</dbReference>
<evidence type="ECO:0000256" key="2">
    <source>
        <dbReference type="ARBA" id="ARBA00022490"/>
    </source>
</evidence>
<evidence type="ECO:0000256" key="1">
    <source>
        <dbReference type="ARBA" id="ARBA00004496"/>
    </source>
</evidence>
<dbReference type="Pfam" id="PF13176">
    <property type="entry name" value="TPR_7"/>
    <property type="match status" value="1"/>
</dbReference>
<dbReference type="RefSeq" id="XP_001743810.1">
    <property type="nucleotide sequence ID" value="XM_001743758.1"/>
</dbReference>
<dbReference type="SMART" id="SM00028">
    <property type="entry name" value="TPR"/>
    <property type="match status" value="7"/>
</dbReference>
<dbReference type="InterPro" id="IPR019734">
    <property type="entry name" value="TPR_rpt"/>
</dbReference>
<dbReference type="SUPFAM" id="SSF48452">
    <property type="entry name" value="TPR-like"/>
    <property type="match status" value="2"/>
</dbReference>